<reference evidence="1 2" key="1">
    <citation type="journal article" date="2014" name="PLoS Genet.">
        <title>Phylogenetically driven sequencing of extremely halophilic archaea reveals strategies for static and dynamic osmo-response.</title>
        <authorList>
            <person name="Becker E.A."/>
            <person name="Seitzer P.M."/>
            <person name="Tritt A."/>
            <person name="Larsen D."/>
            <person name="Krusor M."/>
            <person name="Yao A.I."/>
            <person name="Wu D."/>
            <person name="Madern D."/>
            <person name="Eisen J.A."/>
            <person name="Darling A.E."/>
            <person name="Facciotti M.T."/>
        </authorList>
    </citation>
    <scope>NUCLEOTIDE SEQUENCE [LARGE SCALE GENOMIC DNA]</scope>
    <source>
        <strain evidence="1 2">JCM 14624</strain>
    </source>
</reference>
<accession>M0BCX8</accession>
<protein>
    <submittedName>
        <fullName evidence="1">Uncharacterized protein</fullName>
    </submittedName>
</protein>
<dbReference type="InterPro" id="IPR012337">
    <property type="entry name" value="RNaseH-like_sf"/>
</dbReference>
<dbReference type="Gene3D" id="3.30.420.10">
    <property type="entry name" value="Ribonuclease H-like superfamily/Ribonuclease H"/>
    <property type="match status" value="1"/>
</dbReference>
<organism evidence="1 2">
    <name type="scientific">Halovivax asiaticus JCM 14624</name>
    <dbReference type="NCBI Taxonomy" id="1227490"/>
    <lineage>
        <taxon>Archaea</taxon>
        <taxon>Methanobacteriati</taxon>
        <taxon>Methanobacteriota</taxon>
        <taxon>Stenosarchaea group</taxon>
        <taxon>Halobacteria</taxon>
        <taxon>Halobacteriales</taxon>
        <taxon>Natrialbaceae</taxon>
        <taxon>Halovivax</taxon>
    </lineage>
</organism>
<name>M0BCX8_9EURY</name>
<sequence>MELLETRNNQETALLVYGYDLETTRFSPFEDQIISAQYSYDDGNVSFYPSWEYESERELLVDFLDDWAGIKRKRIGADGALFVGFNILGFDAPFLFLKCITTDGVLNDLGWSYEDCWNQIYRWPSYLDLAHLLGADFIGMEAVRGEIVGTQGDFAGEDVPEYYENGKHEIIEEYVRDELAAMAAIYEELRDSAFFEELMGIRRQVGLERELV</sequence>
<dbReference type="SUPFAM" id="SSF53098">
    <property type="entry name" value="Ribonuclease H-like"/>
    <property type="match status" value="1"/>
</dbReference>
<dbReference type="EMBL" id="AOIQ01000021">
    <property type="protein sequence ID" value="ELZ08332.1"/>
    <property type="molecule type" value="Genomic_DNA"/>
</dbReference>
<dbReference type="AlphaFoldDB" id="M0BCX8"/>
<proteinExistence type="predicted"/>
<evidence type="ECO:0000313" key="1">
    <source>
        <dbReference type="EMBL" id="ELZ08332.1"/>
    </source>
</evidence>
<dbReference type="Proteomes" id="UP000011560">
    <property type="component" value="Unassembled WGS sequence"/>
</dbReference>
<comment type="caution">
    <text evidence="1">The sequence shown here is derived from an EMBL/GenBank/DDBJ whole genome shotgun (WGS) entry which is preliminary data.</text>
</comment>
<evidence type="ECO:0000313" key="2">
    <source>
        <dbReference type="Proteomes" id="UP000011560"/>
    </source>
</evidence>
<dbReference type="GO" id="GO:0003676">
    <property type="term" value="F:nucleic acid binding"/>
    <property type="evidence" value="ECO:0007669"/>
    <property type="project" value="InterPro"/>
</dbReference>
<keyword evidence="2" id="KW-1185">Reference proteome</keyword>
<dbReference type="InterPro" id="IPR036397">
    <property type="entry name" value="RNaseH_sf"/>
</dbReference>
<gene>
    <name evidence="1" type="ORF">C479_13373</name>
</gene>